<dbReference type="Proteomes" id="UP000781710">
    <property type="component" value="Unassembled WGS sequence"/>
</dbReference>
<dbReference type="EMBL" id="PDWW01000023">
    <property type="protein sequence ID" value="KAF1723810.1"/>
    <property type="molecule type" value="Genomic_DNA"/>
</dbReference>
<evidence type="ECO:0008006" key="4">
    <source>
        <dbReference type="Google" id="ProtNLM"/>
    </source>
</evidence>
<dbReference type="PANTHER" id="PTHR47572:SF4">
    <property type="entry name" value="LACTONASE DRP35"/>
    <property type="match status" value="1"/>
</dbReference>
<dbReference type="InterPro" id="IPR011042">
    <property type="entry name" value="6-blade_b-propeller_TolB-like"/>
</dbReference>
<dbReference type="InterPro" id="IPR051262">
    <property type="entry name" value="SMP-30/CGR1_Lactonase"/>
</dbReference>
<dbReference type="RefSeq" id="WP_162338591.1">
    <property type="nucleotide sequence ID" value="NZ_JBHSRQ010000004.1"/>
</dbReference>
<dbReference type="Gene3D" id="2.120.10.30">
    <property type="entry name" value="TolB, C-terminal domain"/>
    <property type="match status" value="1"/>
</dbReference>
<feature type="signal peptide" evidence="1">
    <location>
        <begin position="1"/>
        <end position="21"/>
    </location>
</feature>
<evidence type="ECO:0000313" key="2">
    <source>
        <dbReference type="EMBL" id="KAF1723810.1"/>
    </source>
</evidence>
<protein>
    <recommendedName>
        <fullName evidence="4">SMP-30/Gluconolactonase/LRE-like region domain-containing protein</fullName>
    </recommendedName>
</protein>
<keyword evidence="3" id="KW-1185">Reference proteome</keyword>
<accession>A0ABQ6ZEC9</accession>
<evidence type="ECO:0000313" key="3">
    <source>
        <dbReference type="Proteomes" id="UP000781710"/>
    </source>
</evidence>
<evidence type="ECO:0000256" key="1">
    <source>
        <dbReference type="SAM" id="SignalP"/>
    </source>
</evidence>
<keyword evidence="1" id="KW-0732">Signal</keyword>
<name>A0ABQ6ZEC9_9GAMM</name>
<gene>
    <name evidence="2" type="ORF">CSC78_14550</name>
</gene>
<dbReference type="SUPFAM" id="SSF101898">
    <property type="entry name" value="NHL repeat"/>
    <property type="match status" value="1"/>
</dbReference>
<reference evidence="2 3" key="1">
    <citation type="submission" date="2017-10" db="EMBL/GenBank/DDBJ databases">
        <title>Whole genome sequencing of members of genus Pseudoxanthomonas.</title>
        <authorList>
            <person name="Kumar S."/>
            <person name="Bansal K."/>
            <person name="Kaur A."/>
            <person name="Patil P."/>
            <person name="Sharma S."/>
            <person name="Patil P.B."/>
        </authorList>
    </citation>
    <scope>NUCLEOTIDE SEQUENCE [LARGE SCALE GENOMIC DNA]</scope>
    <source>
        <strain evidence="2 3">DSM 17109</strain>
    </source>
</reference>
<proteinExistence type="predicted"/>
<feature type="chain" id="PRO_5047361536" description="SMP-30/Gluconolactonase/LRE-like region domain-containing protein" evidence="1">
    <location>
        <begin position="22"/>
        <end position="360"/>
    </location>
</feature>
<sequence length="360" mass="38598">MPVRLTLLCLAGLFAGAYAQAADLARLPVTPFVVLPDNVRHPESLATDPASGEVYAGTFDAREPAAARDNQLLRFDADGRLLAQRRFGATPLTGIAFRDGKLYVLNFGASKLQRLDARFTAGTPVEDVVMFAALIPAAPPPREIANPDGSQDAITYGSQGFPAINGMVFDRAGDLYVSDSFQGAIYRIADVATCRPCHVEVFARDPLLATTGALPFGANGLAFNADESILYLNNAGDGRVLRKRVPDGAIEVLADGVYGADGLLFHQGLLWVAANQIDTLVALDERGRLRHRAGDFLGVTADGLPRGLLFPAASVVQGRRMIVANLALPLTPVAGDEWEEDVTRWNLMQFDLPDPPPHAR</sequence>
<organism evidence="2 3">
    <name type="scientific">Pseudoxanthomonas japonensis</name>
    <dbReference type="NCBI Taxonomy" id="69284"/>
    <lineage>
        <taxon>Bacteria</taxon>
        <taxon>Pseudomonadati</taxon>
        <taxon>Pseudomonadota</taxon>
        <taxon>Gammaproteobacteria</taxon>
        <taxon>Lysobacterales</taxon>
        <taxon>Lysobacteraceae</taxon>
        <taxon>Pseudoxanthomonas</taxon>
    </lineage>
</organism>
<dbReference type="PANTHER" id="PTHR47572">
    <property type="entry name" value="LIPOPROTEIN-RELATED"/>
    <property type="match status" value="1"/>
</dbReference>
<comment type="caution">
    <text evidence="2">The sequence shown here is derived from an EMBL/GenBank/DDBJ whole genome shotgun (WGS) entry which is preliminary data.</text>
</comment>